<evidence type="ECO:0000313" key="1">
    <source>
        <dbReference type="EMBL" id="RDE50965.1"/>
    </source>
</evidence>
<dbReference type="Proteomes" id="UP000253831">
    <property type="component" value="Unassembled WGS sequence"/>
</dbReference>
<gene>
    <name evidence="1" type="primary">pglZ</name>
    <name evidence="1" type="ORF">DVS81_08205</name>
</gene>
<comment type="caution">
    <text evidence="1">The sequence shown here is derived from an EMBL/GenBank/DDBJ whole genome shotgun (WGS) entry which is preliminary data.</text>
</comment>
<proteinExistence type="predicted"/>
<sequence length="773" mass="84556">MKHAAETVSAKIASCVREQARRYNPALEAKPIAILWTDEKREWEAVLPSLKEALPELHSLGAHAPDDRSGPGIWLRMVADGQAGQASEGETPILYLPGVGNGQLRTDLRGLKNDPQLAPLAELQYRGCFWRQENGKDWTLRAFLESKRGGLGFRVAGNQETAQALKATIGKLLMQNVRALEAQVIDERYLNDLLNPAPDETVLRWLTSPEAIRQEKGNAWDSFVATMRSRFGVDLSRGPMEAAQRILGSSRGEPAYLLWEQYAAHWQSYPDAYELLRSVAPPDMIQGPERYPRENDADEKRLADELLKTASLHPAAAAQGVLELEKKHAARRGMLWARQGHAPLATALEHLAAIATAFLQPGAGGDVSEAARHYAESGWRVDAAARAAMALAQQAELEQPVYAVLEALYRRWLERQADGFQSLVKRDGYPQWGLPAVADGTLVLFVDGLRFDLARELEANMAAGGDLDITLEPGFTSIPSVTSSGKVWISPACKLAVRGSGSNFEPVLPRGAYTADKLRKAMESEVFAIVDTESPSLAYGKGWAEFPGDIDSDGHNKGLRLARAVTGHLVDLARAIRRLLNVGWKEVWVVTDHGWLLLPGGLPKAELPARLTETRWGRCAILREAAAGQETLVLPWSFDASVSIALAPGISAFTRGREYDHGGLSPQESVVPFLRVKRNGPVTGQARLASVRWNMRKTICSVTTTDAAGLSVSVERLGNAIGEAESIDSDGKGRVVFEEVDELIDEEISVLLRRDGQKVAEERMNFGAAWHGA</sequence>
<organism evidence="1 2">
    <name type="scientific">Candidatus Accumulibacter meliphilus</name>
    <dbReference type="NCBI Taxonomy" id="2211374"/>
    <lineage>
        <taxon>Bacteria</taxon>
        <taxon>Pseudomonadati</taxon>
        <taxon>Pseudomonadota</taxon>
        <taxon>Betaproteobacteria</taxon>
        <taxon>Candidatus Accumulibacter</taxon>
    </lineage>
</organism>
<evidence type="ECO:0000313" key="2">
    <source>
        <dbReference type="Proteomes" id="UP000253831"/>
    </source>
</evidence>
<dbReference type="NCBIfam" id="NF033450">
    <property type="entry name" value="BREX_PglZ_1_B"/>
    <property type="match status" value="1"/>
</dbReference>
<reference evidence="1 2" key="1">
    <citation type="submission" date="2018-05" db="EMBL/GenBank/DDBJ databases">
        <title>Integrated omic analyses show evidence that a Ca. Accumulibacter phosphatis strain performs denitrification under micro-aerobic conditions.</title>
        <authorList>
            <person name="Camejo P.Y."/>
            <person name="Katherine M.D."/>
            <person name="Daniel N.R."/>
        </authorList>
    </citation>
    <scope>NUCLEOTIDE SEQUENCE [LARGE SCALE GENOMIC DNA]</scope>
    <source>
        <strain evidence="1">UW-LDO-IC</strain>
    </source>
</reference>
<dbReference type="AlphaFoldDB" id="A0A369XNJ2"/>
<name>A0A369XNJ2_9PROT</name>
<protein>
    <submittedName>
        <fullName evidence="1">BREX-1 system phosphatase PglZ type B</fullName>
    </submittedName>
</protein>
<accession>A0A369XNJ2</accession>
<dbReference type="EMBL" id="QPGA01000012">
    <property type="protein sequence ID" value="RDE50965.1"/>
    <property type="molecule type" value="Genomic_DNA"/>
</dbReference>